<evidence type="ECO:0000313" key="2">
    <source>
        <dbReference type="Proteomes" id="UP000229782"/>
    </source>
</evidence>
<dbReference type="EMBL" id="PCWM01000016">
    <property type="protein sequence ID" value="PIR03354.1"/>
    <property type="molecule type" value="Genomic_DNA"/>
</dbReference>
<gene>
    <name evidence="1" type="ORF">COV60_00800</name>
</gene>
<name>A0A2H0N375_9BACT</name>
<organism evidence="1 2">
    <name type="scientific">Candidatus Magasanikbacteria bacterium CG11_big_fil_rev_8_21_14_0_20_43_7</name>
    <dbReference type="NCBI Taxonomy" id="1974654"/>
    <lineage>
        <taxon>Bacteria</taxon>
        <taxon>Candidatus Magasanikiibacteriota</taxon>
    </lineage>
</organism>
<reference evidence="1 2" key="1">
    <citation type="submission" date="2017-09" db="EMBL/GenBank/DDBJ databases">
        <title>Depth-based differentiation of microbial function through sediment-hosted aquifers and enrichment of novel symbionts in the deep terrestrial subsurface.</title>
        <authorList>
            <person name="Probst A.J."/>
            <person name="Ladd B."/>
            <person name="Jarett J.K."/>
            <person name="Geller-Mcgrath D.E."/>
            <person name="Sieber C.M."/>
            <person name="Emerson J.B."/>
            <person name="Anantharaman K."/>
            <person name="Thomas B.C."/>
            <person name="Malmstrom R."/>
            <person name="Stieglmeier M."/>
            <person name="Klingl A."/>
            <person name="Woyke T."/>
            <person name="Ryan C.M."/>
            <person name="Banfield J.F."/>
        </authorList>
    </citation>
    <scope>NUCLEOTIDE SEQUENCE [LARGE SCALE GENOMIC DNA]</scope>
    <source>
        <strain evidence="1">CG11_big_fil_rev_8_21_14_0_20_43_7</strain>
    </source>
</reference>
<proteinExistence type="predicted"/>
<dbReference type="AlphaFoldDB" id="A0A2H0N375"/>
<dbReference type="Proteomes" id="UP000229782">
    <property type="component" value="Unassembled WGS sequence"/>
</dbReference>
<evidence type="ECO:0000313" key="1">
    <source>
        <dbReference type="EMBL" id="PIR03354.1"/>
    </source>
</evidence>
<protein>
    <submittedName>
        <fullName evidence="1">Uncharacterized protein</fullName>
    </submittedName>
</protein>
<accession>A0A2H0N375</accession>
<comment type="caution">
    <text evidence="1">The sequence shown here is derived from an EMBL/GenBank/DDBJ whole genome shotgun (WGS) entry which is preliminary data.</text>
</comment>
<sequence>MKTTTSTPHDILRFFIYYDTKAKEFVGVSIDVGIVTTGENPYFVERDLTEATLGYVETVHKEKLPLSLLHQHPPQKYMDIFSNFMRTTSGKKAPQSSVAYTFNDARTFVKHIPDLCHAIG</sequence>